<dbReference type="Proteomes" id="UP001341840">
    <property type="component" value="Unassembled WGS sequence"/>
</dbReference>
<organism evidence="2 3">
    <name type="scientific">Stylosanthes scabra</name>
    <dbReference type="NCBI Taxonomy" id="79078"/>
    <lineage>
        <taxon>Eukaryota</taxon>
        <taxon>Viridiplantae</taxon>
        <taxon>Streptophyta</taxon>
        <taxon>Embryophyta</taxon>
        <taxon>Tracheophyta</taxon>
        <taxon>Spermatophyta</taxon>
        <taxon>Magnoliopsida</taxon>
        <taxon>eudicotyledons</taxon>
        <taxon>Gunneridae</taxon>
        <taxon>Pentapetalae</taxon>
        <taxon>rosids</taxon>
        <taxon>fabids</taxon>
        <taxon>Fabales</taxon>
        <taxon>Fabaceae</taxon>
        <taxon>Papilionoideae</taxon>
        <taxon>50 kb inversion clade</taxon>
        <taxon>dalbergioids sensu lato</taxon>
        <taxon>Dalbergieae</taxon>
        <taxon>Pterocarpus clade</taxon>
        <taxon>Stylosanthes</taxon>
    </lineage>
</organism>
<evidence type="ECO:0000313" key="2">
    <source>
        <dbReference type="EMBL" id="MED6210080.1"/>
    </source>
</evidence>
<evidence type="ECO:0000256" key="1">
    <source>
        <dbReference type="SAM" id="MobiDB-lite"/>
    </source>
</evidence>
<dbReference type="EMBL" id="JASCZI010242196">
    <property type="protein sequence ID" value="MED6210080.1"/>
    <property type="molecule type" value="Genomic_DNA"/>
</dbReference>
<feature type="non-terminal residue" evidence="2">
    <location>
        <position position="54"/>
    </location>
</feature>
<gene>
    <name evidence="2" type="ORF">PIB30_060720</name>
</gene>
<protein>
    <submittedName>
        <fullName evidence="2">Uncharacterized protein</fullName>
    </submittedName>
</protein>
<name>A0ABU6YL64_9FABA</name>
<reference evidence="2 3" key="1">
    <citation type="journal article" date="2023" name="Plants (Basel)">
        <title>Bridging the Gap: Combining Genomics and Transcriptomics Approaches to Understand Stylosanthes scabra, an Orphan Legume from the Brazilian Caatinga.</title>
        <authorList>
            <person name="Ferreira-Neto J.R.C."/>
            <person name="da Silva M.D."/>
            <person name="Binneck E."/>
            <person name="de Melo N.F."/>
            <person name="da Silva R.H."/>
            <person name="de Melo A.L.T.M."/>
            <person name="Pandolfi V."/>
            <person name="Bustamante F.O."/>
            <person name="Brasileiro-Vidal A.C."/>
            <person name="Benko-Iseppon A.M."/>
        </authorList>
    </citation>
    <scope>NUCLEOTIDE SEQUENCE [LARGE SCALE GENOMIC DNA]</scope>
    <source>
        <tissue evidence="2">Leaves</tissue>
    </source>
</reference>
<comment type="caution">
    <text evidence="2">The sequence shown here is derived from an EMBL/GenBank/DDBJ whole genome shotgun (WGS) entry which is preliminary data.</text>
</comment>
<feature type="region of interest" description="Disordered" evidence="1">
    <location>
        <begin position="1"/>
        <end position="54"/>
    </location>
</feature>
<feature type="non-terminal residue" evidence="2">
    <location>
        <position position="1"/>
    </location>
</feature>
<sequence>GGKTGRTRRTGPSNSPKKADRARILNPPNKKNPPSPHRQIGGFWRSGAGRPAGP</sequence>
<proteinExistence type="predicted"/>
<keyword evidence="3" id="KW-1185">Reference proteome</keyword>
<accession>A0ABU6YL64</accession>
<evidence type="ECO:0000313" key="3">
    <source>
        <dbReference type="Proteomes" id="UP001341840"/>
    </source>
</evidence>